<gene>
    <name evidence="4" type="ORF">ETAA8_40090</name>
</gene>
<feature type="domain" description="HTH HARE-type" evidence="3">
    <location>
        <begin position="89"/>
        <end position="162"/>
    </location>
</feature>
<accession>A0A517YF87</accession>
<evidence type="ECO:0000256" key="2">
    <source>
        <dbReference type="SAM" id="MobiDB-lite"/>
    </source>
</evidence>
<dbReference type="AlphaFoldDB" id="A0A517YF87"/>
<keyword evidence="5" id="KW-1185">Reference proteome</keyword>
<feature type="region of interest" description="Disordered" evidence="2">
    <location>
        <begin position="1"/>
        <end position="87"/>
    </location>
</feature>
<keyword evidence="1" id="KW-0804">Transcription</keyword>
<evidence type="ECO:0000313" key="4">
    <source>
        <dbReference type="EMBL" id="QDU28903.1"/>
    </source>
</evidence>
<dbReference type="RefSeq" id="WP_202921094.1">
    <property type="nucleotide sequence ID" value="NZ_CP036274.1"/>
</dbReference>
<reference evidence="4 5" key="1">
    <citation type="submission" date="2019-02" db="EMBL/GenBank/DDBJ databases">
        <title>Deep-cultivation of Planctomycetes and their phenomic and genomic characterization uncovers novel biology.</title>
        <authorList>
            <person name="Wiegand S."/>
            <person name="Jogler M."/>
            <person name="Boedeker C."/>
            <person name="Pinto D."/>
            <person name="Vollmers J."/>
            <person name="Rivas-Marin E."/>
            <person name="Kohn T."/>
            <person name="Peeters S.H."/>
            <person name="Heuer A."/>
            <person name="Rast P."/>
            <person name="Oberbeckmann S."/>
            <person name="Bunk B."/>
            <person name="Jeske O."/>
            <person name="Meyerdierks A."/>
            <person name="Storesund J.E."/>
            <person name="Kallscheuer N."/>
            <person name="Luecker S."/>
            <person name="Lage O.M."/>
            <person name="Pohl T."/>
            <person name="Merkel B.J."/>
            <person name="Hornburger P."/>
            <person name="Mueller R.-W."/>
            <person name="Bruemmer F."/>
            <person name="Labrenz M."/>
            <person name="Spormann A.M."/>
            <person name="Op den Camp H."/>
            <person name="Overmann J."/>
            <person name="Amann R."/>
            <person name="Jetten M.S.M."/>
            <person name="Mascher T."/>
            <person name="Medema M.H."/>
            <person name="Devos D.P."/>
            <person name="Kaster A.-K."/>
            <person name="Ovreas L."/>
            <person name="Rohde M."/>
            <person name="Galperin M.Y."/>
            <person name="Jogler C."/>
        </authorList>
    </citation>
    <scope>NUCLEOTIDE SEQUENCE [LARGE SCALE GENOMIC DNA]</scope>
    <source>
        <strain evidence="4 5">ETA_A8</strain>
    </source>
</reference>
<organism evidence="4 5">
    <name type="scientific">Anatilimnocola aggregata</name>
    <dbReference type="NCBI Taxonomy" id="2528021"/>
    <lineage>
        <taxon>Bacteria</taxon>
        <taxon>Pseudomonadati</taxon>
        <taxon>Planctomycetota</taxon>
        <taxon>Planctomycetia</taxon>
        <taxon>Pirellulales</taxon>
        <taxon>Pirellulaceae</taxon>
        <taxon>Anatilimnocola</taxon>
    </lineage>
</organism>
<dbReference type="InterPro" id="IPR007759">
    <property type="entry name" value="Asxl_HARE-HTH"/>
</dbReference>
<dbReference type="Proteomes" id="UP000315017">
    <property type="component" value="Chromosome"/>
</dbReference>
<evidence type="ECO:0000256" key="1">
    <source>
        <dbReference type="ARBA" id="ARBA00023163"/>
    </source>
</evidence>
<dbReference type="GO" id="GO:0006355">
    <property type="term" value="P:regulation of DNA-templated transcription"/>
    <property type="evidence" value="ECO:0007669"/>
    <property type="project" value="InterPro"/>
</dbReference>
<evidence type="ECO:0000259" key="3">
    <source>
        <dbReference type="PROSITE" id="PS51913"/>
    </source>
</evidence>
<name>A0A517YF87_9BACT</name>
<protein>
    <recommendedName>
        <fullName evidence="3">HTH HARE-type domain-containing protein</fullName>
    </recommendedName>
</protein>
<sequence>MSKKTSTKKPATKTVKAKPAKKAPTKKAAARPDAVVEATGECPKGGSHEWTEEGDEKFCTKCKEPQGSKAKPAKGKKAKRTKPAVDKKMSALDAAAKLLEETKEPMNTKAMIETIAAKGYWTSPGGKTPHATLYSAILREITTKGKEARFKKTDRGNFAFNG</sequence>
<dbReference type="KEGG" id="aagg:ETAA8_40090"/>
<feature type="compositionally biased region" description="Basic and acidic residues" evidence="2">
    <location>
        <begin position="46"/>
        <end position="66"/>
    </location>
</feature>
<feature type="compositionally biased region" description="Basic residues" evidence="2">
    <location>
        <begin position="71"/>
        <end position="82"/>
    </location>
</feature>
<proteinExistence type="predicted"/>
<dbReference type="Pfam" id="PF05066">
    <property type="entry name" value="HARE-HTH"/>
    <property type="match status" value="1"/>
</dbReference>
<dbReference type="PROSITE" id="PS51913">
    <property type="entry name" value="HTH_HARE"/>
    <property type="match status" value="1"/>
</dbReference>
<feature type="compositionally biased region" description="Basic residues" evidence="2">
    <location>
        <begin position="1"/>
        <end position="29"/>
    </location>
</feature>
<evidence type="ECO:0000313" key="5">
    <source>
        <dbReference type="Proteomes" id="UP000315017"/>
    </source>
</evidence>
<dbReference type="EMBL" id="CP036274">
    <property type="protein sequence ID" value="QDU28903.1"/>
    <property type="molecule type" value="Genomic_DNA"/>
</dbReference>